<name>A0A8T0PER5_PANVG</name>
<dbReference type="Proteomes" id="UP000823388">
    <property type="component" value="Chromosome 8K"/>
</dbReference>
<evidence type="ECO:0008006" key="4">
    <source>
        <dbReference type="Google" id="ProtNLM"/>
    </source>
</evidence>
<organism evidence="2 3">
    <name type="scientific">Panicum virgatum</name>
    <name type="common">Blackwell switchgrass</name>
    <dbReference type="NCBI Taxonomy" id="38727"/>
    <lineage>
        <taxon>Eukaryota</taxon>
        <taxon>Viridiplantae</taxon>
        <taxon>Streptophyta</taxon>
        <taxon>Embryophyta</taxon>
        <taxon>Tracheophyta</taxon>
        <taxon>Spermatophyta</taxon>
        <taxon>Magnoliopsida</taxon>
        <taxon>Liliopsida</taxon>
        <taxon>Poales</taxon>
        <taxon>Poaceae</taxon>
        <taxon>PACMAD clade</taxon>
        <taxon>Panicoideae</taxon>
        <taxon>Panicodae</taxon>
        <taxon>Paniceae</taxon>
        <taxon>Panicinae</taxon>
        <taxon>Panicum</taxon>
        <taxon>Panicum sect. Hiantes</taxon>
    </lineage>
</organism>
<dbReference type="Gene3D" id="3.40.395.10">
    <property type="entry name" value="Adenoviral Proteinase, Chain A"/>
    <property type="match status" value="1"/>
</dbReference>
<dbReference type="AlphaFoldDB" id="A0A8T0PER5"/>
<dbReference type="SUPFAM" id="SSF54001">
    <property type="entry name" value="Cysteine proteinases"/>
    <property type="match status" value="1"/>
</dbReference>
<proteinExistence type="predicted"/>
<gene>
    <name evidence="2" type="ORF">PVAP13_8KG018324</name>
</gene>
<sequence>MATSFKNFKVDLNKHVKNGNEPDWTEYPSQQPHWDEFREDKLSEAAQKISRVNTSNSKKNIHPHKLGSRGYKKKIDVWDRQQAELLNCSVTPQTVDCEPRSIRFLLARWASYNPDGSLSIGSNTSLENLTKKVAEAHVEAFQGTLQCSREMDVLAHALGTKEHPGRTRGTGVVPWKLAFEDDEASRQARKAAEEELKLKEIEERVEQRVTAQFQSHIDQLIAAASAARTSTETAPIGMSPVFKGSSCGSTPMDESEANATHPVDSITAPTSCTLYVHQQWFPLKVALGLVWPVEEGMQVHGRQLPAGYAKEDSPTLQENRGGFVPWRKCYIKLSTEGSSSDDDEDEGKNRTDPHPLPSPPRREAPPPPPLLPSPPRRETPPPPAPLPSPPRRVSSCPPPRTKRKKVSGSVTSLMKDPAGYQDKISDESKRAILKNLKQSRYIPTVSDYERQISKPENKKKSCETIKKQKAARQQQAEDMGLTEEQLTAFEQGTLELESAPIAYKYAHGKDLLEDTKELQKLPTRMRELHNWYKEQTKNGSITFGVRVPTKIYHQRNEHTMWIEFESLFYLFQKRDLDIQLLSLWTIMEAQQCIVRNINHVAFLDLERLNNHTCNGRGAELWDLANDLARIFLEFQRKESILLAYECDYHYVLIEIMLEQSVVNVYDSKRRPLSHIIALEHILNMAFEQYRKKSKRHRPFWKDFTVKRMDMFTLTQPLGNNQCGFYVMWAMHQFTGDGTSAGQLLGNELNTR</sequence>
<evidence type="ECO:0000313" key="2">
    <source>
        <dbReference type="EMBL" id="KAG2559555.1"/>
    </source>
</evidence>
<dbReference type="PANTHER" id="PTHR33018">
    <property type="entry name" value="OS10G0338966 PROTEIN-RELATED"/>
    <property type="match status" value="1"/>
</dbReference>
<dbReference type="InterPro" id="IPR038765">
    <property type="entry name" value="Papain-like_cys_pep_sf"/>
</dbReference>
<comment type="caution">
    <text evidence="2">The sequence shown here is derived from an EMBL/GenBank/DDBJ whole genome shotgun (WGS) entry which is preliminary data.</text>
</comment>
<keyword evidence="3" id="KW-1185">Reference proteome</keyword>
<feature type="compositionally biased region" description="Pro residues" evidence="1">
    <location>
        <begin position="354"/>
        <end position="390"/>
    </location>
</feature>
<accession>A0A8T0PER5</accession>
<feature type="region of interest" description="Disordered" evidence="1">
    <location>
        <begin position="334"/>
        <end position="420"/>
    </location>
</feature>
<protein>
    <recommendedName>
        <fullName evidence="4">Ubiquitin-like protease family profile domain-containing protein</fullName>
    </recommendedName>
</protein>
<reference evidence="2" key="1">
    <citation type="submission" date="2020-05" db="EMBL/GenBank/DDBJ databases">
        <title>WGS assembly of Panicum virgatum.</title>
        <authorList>
            <person name="Lovell J.T."/>
            <person name="Jenkins J."/>
            <person name="Shu S."/>
            <person name="Juenger T.E."/>
            <person name="Schmutz J."/>
        </authorList>
    </citation>
    <scope>NUCLEOTIDE SEQUENCE</scope>
    <source>
        <strain evidence="2">AP13</strain>
    </source>
</reference>
<evidence type="ECO:0000313" key="3">
    <source>
        <dbReference type="Proteomes" id="UP000823388"/>
    </source>
</evidence>
<dbReference type="PANTHER" id="PTHR33018:SF34">
    <property type="entry name" value="OS02G0472350 PROTEIN"/>
    <property type="match status" value="1"/>
</dbReference>
<dbReference type="EMBL" id="CM029051">
    <property type="protein sequence ID" value="KAG2559555.1"/>
    <property type="molecule type" value="Genomic_DNA"/>
</dbReference>
<evidence type="ECO:0000256" key="1">
    <source>
        <dbReference type="SAM" id="MobiDB-lite"/>
    </source>
</evidence>